<protein>
    <submittedName>
        <fullName evidence="1">Asparagine synthase (Glutamine-hydrolysing)</fullName>
    </submittedName>
</protein>
<proteinExistence type="predicted"/>
<evidence type="ECO:0000313" key="1">
    <source>
        <dbReference type="EMBL" id="PRY32042.1"/>
    </source>
</evidence>
<dbReference type="AlphaFoldDB" id="A0A2T0SF49"/>
<evidence type="ECO:0000313" key="2">
    <source>
        <dbReference type="Proteomes" id="UP000239209"/>
    </source>
</evidence>
<reference evidence="1 2" key="1">
    <citation type="submission" date="2018-03" db="EMBL/GenBank/DDBJ databases">
        <title>Genomic Encyclopedia of Archaeal and Bacterial Type Strains, Phase II (KMG-II): from individual species to whole genera.</title>
        <authorList>
            <person name="Goeker M."/>
        </authorList>
    </citation>
    <scope>NUCLEOTIDE SEQUENCE [LARGE SCALE GENOMIC DNA]</scope>
    <source>
        <strain evidence="1 2">DSM 45348</strain>
    </source>
</reference>
<gene>
    <name evidence="1" type="ORF">CLV70_102253</name>
</gene>
<dbReference type="RefSeq" id="WP_106125260.1">
    <property type="nucleotide sequence ID" value="NZ_PVZG01000002.1"/>
</dbReference>
<dbReference type="OrthoDB" id="564639at2"/>
<organism evidence="1 2">
    <name type="scientific">Pseudosporangium ferrugineum</name>
    <dbReference type="NCBI Taxonomy" id="439699"/>
    <lineage>
        <taxon>Bacteria</taxon>
        <taxon>Bacillati</taxon>
        <taxon>Actinomycetota</taxon>
        <taxon>Actinomycetes</taxon>
        <taxon>Micromonosporales</taxon>
        <taxon>Micromonosporaceae</taxon>
        <taxon>Pseudosporangium</taxon>
    </lineage>
</organism>
<accession>A0A2T0SF49</accession>
<dbReference type="EMBL" id="PVZG01000002">
    <property type="protein sequence ID" value="PRY32042.1"/>
    <property type="molecule type" value="Genomic_DNA"/>
</dbReference>
<dbReference type="SUPFAM" id="SSF52402">
    <property type="entry name" value="Adenine nucleotide alpha hydrolases-like"/>
    <property type="match status" value="1"/>
</dbReference>
<dbReference type="InterPro" id="IPR029055">
    <property type="entry name" value="Ntn_hydrolases_N"/>
</dbReference>
<comment type="caution">
    <text evidence="1">The sequence shown here is derived from an EMBL/GenBank/DDBJ whole genome shotgun (WGS) entry which is preliminary data.</text>
</comment>
<dbReference type="Proteomes" id="UP000239209">
    <property type="component" value="Unassembled WGS sequence"/>
</dbReference>
<dbReference type="SUPFAM" id="SSF56235">
    <property type="entry name" value="N-terminal nucleophile aminohydrolases (Ntn hydrolases)"/>
    <property type="match status" value="1"/>
</dbReference>
<dbReference type="Gene3D" id="3.40.50.620">
    <property type="entry name" value="HUPs"/>
    <property type="match status" value="1"/>
</dbReference>
<sequence length="605" mass="62871">MKGFLAISAAGGRPGARLPAGVAALLGEAAASHRTPDGWVVLTPAGPGDEVADPGTAFTVRLTRSIRDRTTDLETGALARLLAGGTPSDPAALAAILPPWGAAHRAGPDAPVVMATDWLGMRHLYHWQGDGIAAISTSARCLARLAGAGLDTAALGVQSLLGWQLGTTTAFADVRKLGPGCLAVLAGGRVSVRRYADESLARPATAPEFGDVVDEMATILRDFHRGYLADHPGTVLQLTGGQDSRLLLCAVPPEQRASLRALTLDVRGGVESRIAGRLSALAGLPHQVYRVDQQPPVSDAVVHDAALAAAAALECGASPVALAPLALIEAQLEQGHRLSGAGGETARGFYYAGQPAHAGTSARLVERLAGWRLFVNEAVAADALDPGFAAARREALAAVEACFRGYDDDWLRATDEFYLWQRTQRWAGAHGTAAATDRFFVNPLLDRRFMELALVPAPEDKRGSRLTGRLMVRLDPALAAVPLDSGLVPGRLGGGGWRTRAALARVAAGKAAAKLRQRATGGRRTQLGAAAVAEAVVRHWRAEPGRAAALRDTGIIRADWLGELLAGRRPADPATVAFLLNVLVATEAASGHPVPAGAGAAPVRG</sequence>
<name>A0A2T0SF49_9ACTN</name>
<keyword evidence="2" id="KW-1185">Reference proteome</keyword>
<dbReference type="InterPro" id="IPR014729">
    <property type="entry name" value="Rossmann-like_a/b/a_fold"/>
</dbReference>